<dbReference type="EMBL" id="CP031078">
    <property type="protein sequence ID" value="AYF00926.1"/>
    <property type="molecule type" value="Genomic_DNA"/>
</dbReference>
<organism evidence="11 14">
    <name type="scientific">Paracoccus yeei</name>
    <dbReference type="NCBI Taxonomy" id="147645"/>
    <lineage>
        <taxon>Bacteria</taxon>
        <taxon>Pseudomonadati</taxon>
        <taxon>Pseudomonadota</taxon>
        <taxon>Alphaproteobacteria</taxon>
        <taxon>Rhodobacterales</taxon>
        <taxon>Paracoccaceae</taxon>
        <taxon>Paracoccus</taxon>
    </lineage>
</organism>
<evidence type="ECO:0000256" key="6">
    <source>
        <dbReference type="ARBA" id="ARBA00022741"/>
    </source>
</evidence>
<dbReference type="InterPro" id="IPR052038">
    <property type="entry name" value="Type-VII_TA_antitoxin"/>
</dbReference>
<evidence type="ECO:0000313" key="11">
    <source>
        <dbReference type="EMBL" id="ARC38395.1"/>
    </source>
</evidence>
<evidence type="ECO:0000313" key="13">
    <source>
        <dbReference type="EMBL" id="AYF00926.1"/>
    </source>
</evidence>
<dbReference type="GO" id="GO:0016779">
    <property type="term" value="F:nucleotidyltransferase activity"/>
    <property type="evidence" value="ECO:0007669"/>
    <property type="project" value="UniProtKB-KW"/>
</dbReference>
<dbReference type="Pfam" id="PF01909">
    <property type="entry name" value="NTP_transf_2"/>
    <property type="match status" value="1"/>
</dbReference>
<dbReference type="InterPro" id="IPR043519">
    <property type="entry name" value="NT_sf"/>
</dbReference>
<comment type="cofactor">
    <cofactor evidence="1">
        <name>Mg(2+)</name>
        <dbReference type="ChEBI" id="CHEBI:18420"/>
    </cofactor>
</comment>
<dbReference type="AlphaFoldDB" id="A0A1V0GWX3"/>
<dbReference type="InterPro" id="IPR002934">
    <property type="entry name" value="Polymerase_NTP_transf_dom"/>
</dbReference>
<dbReference type="GO" id="GO:0005524">
    <property type="term" value="F:ATP binding"/>
    <property type="evidence" value="ECO:0007669"/>
    <property type="project" value="UniProtKB-KW"/>
</dbReference>
<dbReference type="Proteomes" id="UP000229314">
    <property type="component" value="Chromosome"/>
</dbReference>
<dbReference type="SUPFAM" id="SSF81301">
    <property type="entry name" value="Nucleotidyltransferase"/>
    <property type="match status" value="1"/>
</dbReference>
<evidence type="ECO:0000256" key="3">
    <source>
        <dbReference type="ARBA" id="ARBA00022679"/>
    </source>
</evidence>
<dbReference type="STRING" id="147645.A6J80_02985"/>
<evidence type="ECO:0000256" key="5">
    <source>
        <dbReference type="ARBA" id="ARBA00022723"/>
    </source>
</evidence>
<dbReference type="Gene3D" id="3.30.460.10">
    <property type="entry name" value="Beta Polymerase, domain 2"/>
    <property type="match status" value="1"/>
</dbReference>
<protein>
    <submittedName>
        <fullName evidence="11">Nucleotidyltransferase</fullName>
    </submittedName>
</protein>
<evidence type="ECO:0000259" key="10">
    <source>
        <dbReference type="Pfam" id="PF01909"/>
    </source>
</evidence>
<reference evidence="14" key="1">
    <citation type="submission" date="2017-03" db="EMBL/GenBank/DDBJ databases">
        <title>FDA dAtabase for Regulatory Grade micrObial Sequences (FDA-ARGOS): Supporting development and validation of Infectious Disease Dx tests.</title>
        <authorList>
            <person name="Campos J."/>
            <person name="Goldberg B."/>
            <person name="Tallon L."/>
            <person name="Sadzewicz L."/>
            <person name="Sengamalay N."/>
            <person name="Ott S."/>
            <person name="Godinez A."/>
            <person name="Nagaraj S."/>
            <person name="Vyas G."/>
            <person name="Aluvathingal J."/>
            <person name="Nadendla S."/>
            <person name="Geyer C."/>
            <person name="Nandy P."/>
            <person name="Hobson J."/>
            <person name="Sichtig H."/>
        </authorList>
    </citation>
    <scope>NUCLEOTIDE SEQUENCE [LARGE SCALE GENOMIC DNA]</scope>
    <source>
        <strain evidence="14">FDAARGOS_252</strain>
    </source>
</reference>
<comment type="similarity">
    <text evidence="9">Belongs to the MntA antitoxin family.</text>
</comment>
<evidence type="ECO:0000313" key="12">
    <source>
        <dbReference type="EMBL" id="ATQ57648.1"/>
    </source>
</evidence>
<evidence type="ECO:0000256" key="2">
    <source>
        <dbReference type="ARBA" id="ARBA00022649"/>
    </source>
</evidence>
<dbReference type="PANTHER" id="PTHR33571">
    <property type="entry name" value="SSL8005 PROTEIN"/>
    <property type="match status" value="1"/>
</dbReference>
<dbReference type="EMBL" id="CP024422">
    <property type="protein sequence ID" value="ATQ57648.1"/>
    <property type="molecule type" value="Genomic_DNA"/>
</dbReference>
<keyword evidence="14" id="KW-1185">Reference proteome</keyword>
<dbReference type="KEGG" id="pye:A6J80_02985"/>
<dbReference type="EMBL" id="CP020442">
    <property type="protein sequence ID" value="ARC38395.1"/>
    <property type="molecule type" value="Genomic_DNA"/>
</dbReference>
<dbReference type="Proteomes" id="UP000272010">
    <property type="component" value="Chromosome"/>
</dbReference>
<keyword evidence="5" id="KW-0479">Metal-binding</keyword>
<evidence type="ECO:0000256" key="9">
    <source>
        <dbReference type="ARBA" id="ARBA00038276"/>
    </source>
</evidence>
<evidence type="ECO:0000256" key="7">
    <source>
        <dbReference type="ARBA" id="ARBA00022840"/>
    </source>
</evidence>
<keyword evidence="4" id="KW-0548">Nucleotidyltransferase</keyword>
<evidence type="ECO:0000313" key="16">
    <source>
        <dbReference type="Proteomes" id="UP000272010"/>
    </source>
</evidence>
<dbReference type="RefSeq" id="WP_080622741.1">
    <property type="nucleotide sequence ID" value="NZ_CAWMZI010000001.1"/>
</dbReference>
<evidence type="ECO:0000256" key="8">
    <source>
        <dbReference type="ARBA" id="ARBA00022842"/>
    </source>
</evidence>
<gene>
    <name evidence="11" type="ORF">A6J80_02985</name>
    <name evidence="13" type="ORF">PY32053_01287</name>
    <name evidence="12" type="ORF">PYTT13_12455</name>
</gene>
<dbReference type="PANTHER" id="PTHR33571:SF12">
    <property type="entry name" value="BSL3053 PROTEIN"/>
    <property type="match status" value="1"/>
</dbReference>
<sequence length="99" mass="10981">MQSQTPSQALQYGRNLIRELAVRHRTVNPRVFGSVLTGRDRADSDLDVLVEPLPETTLFDLGGLQDALEEALGVRVDVKTPMDLPPHIRAEVLRQALPV</sequence>
<name>A0A1V0GWX3_9RHOB</name>
<evidence type="ECO:0000256" key="1">
    <source>
        <dbReference type="ARBA" id="ARBA00001946"/>
    </source>
</evidence>
<proteinExistence type="inferred from homology"/>
<feature type="domain" description="Polymerase nucleotidyl transferase" evidence="10">
    <location>
        <begin position="27"/>
        <end position="93"/>
    </location>
</feature>
<reference evidence="11" key="3">
    <citation type="submission" date="2017-12" db="EMBL/GenBank/DDBJ databases">
        <title>FDA dAtabase for Regulatory Grade micrObial Sequences (FDA-ARGOS): Supporting development and validation of Infectious Disease Dx tests.</title>
        <authorList>
            <person name="Campos J."/>
            <person name="Goldberg B."/>
            <person name="Tallon L."/>
            <person name="Sadzewicz L."/>
            <person name="Sengamalay N."/>
            <person name="Ott S."/>
            <person name="Godinez A."/>
            <person name="Nagaraj S."/>
            <person name="Vyas G."/>
            <person name="Aluvathingal J."/>
            <person name="Nadendla S."/>
            <person name="Geyer C."/>
            <person name="Nandy P."/>
            <person name="Hobson J."/>
            <person name="Sichtig H."/>
        </authorList>
    </citation>
    <scope>NUCLEOTIDE SEQUENCE</scope>
    <source>
        <strain evidence="11">FDAARGOS_252</strain>
    </source>
</reference>
<evidence type="ECO:0000313" key="15">
    <source>
        <dbReference type="Proteomes" id="UP000229314"/>
    </source>
</evidence>
<reference evidence="16" key="5">
    <citation type="submission" date="2018-07" db="EMBL/GenBank/DDBJ databases">
        <title>Genome Structure of the Opportunistic Pathogen Paracoccus yeei (Alphaproteobacteria) and Identification of Putative Virulence Factors.</title>
        <authorList>
            <person name="Lasek R."/>
            <person name="Szuplewska M."/>
            <person name="Mitura M."/>
            <person name="Decewicz P."/>
            <person name="Chmielowska C."/>
            <person name="Pawlot A."/>
            <person name="Sentkowska D."/>
            <person name="Czarnecki J."/>
            <person name="Bartosik D."/>
        </authorList>
    </citation>
    <scope>NUCLEOTIDE SEQUENCE [LARGE SCALE GENOMIC DNA]</scope>
    <source>
        <strain evidence="16">CCUG 32053</strain>
    </source>
</reference>
<reference evidence="12 15" key="2">
    <citation type="submission" date="2017-10" db="EMBL/GenBank/DDBJ databases">
        <title>Complete genome sequence of Paracoccus yeei TT13 isolated from human skin.</title>
        <authorList>
            <person name="Lee K."/>
            <person name="Lim J.Y."/>
            <person name="Hwang I."/>
        </authorList>
    </citation>
    <scope>NUCLEOTIDE SEQUENCE [LARGE SCALE GENOMIC DNA]</scope>
    <source>
        <strain evidence="12 15">TT13</strain>
    </source>
</reference>
<keyword evidence="7" id="KW-0067">ATP-binding</keyword>
<dbReference type="GO" id="GO:0046872">
    <property type="term" value="F:metal ion binding"/>
    <property type="evidence" value="ECO:0007669"/>
    <property type="project" value="UniProtKB-KW"/>
</dbReference>
<keyword evidence="8" id="KW-0460">Magnesium</keyword>
<dbReference type="Proteomes" id="UP000191257">
    <property type="component" value="Chromosome"/>
</dbReference>
<accession>A0A1V0GWX3</accession>
<keyword evidence="6" id="KW-0547">Nucleotide-binding</keyword>
<keyword evidence="2" id="KW-1277">Toxin-antitoxin system</keyword>
<evidence type="ECO:0000256" key="4">
    <source>
        <dbReference type="ARBA" id="ARBA00022695"/>
    </source>
</evidence>
<evidence type="ECO:0000313" key="14">
    <source>
        <dbReference type="Proteomes" id="UP000191257"/>
    </source>
</evidence>
<keyword evidence="3 11" id="KW-0808">Transferase</keyword>
<dbReference type="CDD" id="cd05403">
    <property type="entry name" value="NT_KNTase_like"/>
    <property type="match status" value="1"/>
</dbReference>
<reference evidence="13" key="4">
    <citation type="journal article" date="2018" name="Front. Microbiol.">
        <title>Genome Structure of the Opportunistic Pathogen Paracoccus yeei (Alphaproteobacteria) and Identification of Putative Virulence Factors.</title>
        <authorList>
            <person name="Lasek R."/>
            <person name="Szuplewska M."/>
            <person name="Mitura M."/>
            <person name="Decewicz P."/>
            <person name="Chmielowska C."/>
            <person name="Pawlot A."/>
            <person name="Sentkowska D."/>
            <person name="Czarnecki J."/>
            <person name="Bartosik D."/>
        </authorList>
    </citation>
    <scope>NUCLEOTIDE SEQUENCE</scope>
    <source>
        <strain evidence="13">CCUG 32053</strain>
    </source>
</reference>